<dbReference type="OrthoDB" id="9796533at2"/>
<dbReference type="Pfam" id="PF00480">
    <property type="entry name" value="ROK"/>
    <property type="match status" value="1"/>
</dbReference>
<dbReference type="InterPro" id="IPR000600">
    <property type="entry name" value="ROK"/>
</dbReference>
<organism evidence="2 3">
    <name type="scientific">Mycoplasmopsis alligatoris A21JP2</name>
    <dbReference type="NCBI Taxonomy" id="747682"/>
    <lineage>
        <taxon>Bacteria</taxon>
        <taxon>Bacillati</taxon>
        <taxon>Mycoplasmatota</taxon>
        <taxon>Mycoplasmoidales</taxon>
        <taxon>Metamycoplasmataceae</taxon>
        <taxon>Mycoplasmopsis</taxon>
    </lineage>
</organism>
<evidence type="ECO:0000313" key="3">
    <source>
        <dbReference type="Proteomes" id="UP000004757"/>
    </source>
</evidence>
<dbReference type="eggNOG" id="COG1940">
    <property type="taxonomic scope" value="Bacteria"/>
</dbReference>
<proteinExistence type="inferred from homology"/>
<dbReference type="SUPFAM" id="SSF53067">
    <property type="entry name" value="Actin-like ATPase domain"/>
    <property type="match status" value="1"/>
</dbReference>
<dbReference type="PANTHER" id="PTHR18964">
    <property type="entry name" value="ROK (REPRESSOR, ORF, KINASE) FAMILY"/>
    <property type="match status" value="1"/>
</dbReference>
<reference evidence="2 3" key="1">
    <citation type="submission" date="2010-03" db="EMBL/GenBank/DDBJ databases">
        <authorList>
            <person name="Glass J.I."/>
            <person name="Benders G.A."/>
            <person name="Durkin A.S."/>
            <person name="Farmerie W.G."/>
            <person name="Hlavinka K."/>
            <person name="Hostetler J."/>
            <person name="Jackson J."/>
            <person name="May M.A."/>
            <person name="Miller R.H."/>
            <person name="Paralanov V."/>
            <person name="Radune D."/>
            <person name="Szczypinski B."/>
            <person name="Brown D.R."/>
        </authorList>
    </citation>
    <scope>NUCLEOTIDE SEQUENCE [LARGE SCALE GENOMIC DNA]</scope>
    <source>
        <strain evidence="2 3">A21JP2</strain>
    </source>
</reference>
<name>D4XWW9_9BACT</name>
<dbReference type="AlphaFoldDB" id="D4XWW9"/>
<evidence type="ECO:0000256" key="1">
    <source>
        <dbReference type="ARBA" id="ARBA00006479"/>
    </source>
</evidence>
<protein>
    <submittedName>
        <fullName evidence="2">ROK family protein</fullName>
    </submittedName>
</protein>
<dbReference type="STRING" id="747682.MALL_0304"/>
<dbReference type="InterPro" id="IPR043129">
    <property type="entry name" value="ATPase_NBD"/>
</dbReference>
<dbReference type="Gene3D" id="3.30.420.40">
    <property type="match status" value="2"/>
</dbReference>
<dbReference type="Proteomes" id="UP000004757">
    <property type="component" value="Unassembled WGS sequence"/>
</dbReference>
<accession>D4XWW9</accession>
<comment type="caution">
    <text evidence="2">The sequence shown here is derived from an EMBL/GenBank/DDBJ whole genome shotgun (WGS) entry which is preliminary data.</text>
</comment>
<dbReference type="EMBL" id="ADNC01000027">
    <property type="protein sequence ID" value="EFF41210.1"/>
    <property type="molecule type" value="Genomic_DNA"/>
</dbReference>
<gene>
    <name evidence="2" type="ORF">MALL_0304</name>
</gene>
<evidence type="ECO:0000313" key="2">
    <source>
        <dbReference type="EMBL" id="EFF41210.1"/>
    </source>
</evidence>
<sequence length="301" mass="33542">MINNNKIAAVDIGGTNTRFALFDEKGKIKLKKKTATSFDNSAQTCDWILNLVKEHKIEYLALCIPGPSNYETGLIINPPNLRGTWLNFQMKDYLMSNSNLKFIAFENDANAMALSNHFEYGMNKKQVSQFYTVSTGFGSGLIINNSIYHGKNFLAQEIAQIPVSQNNFSSAHHMKNNFAIELHCSGRGLEIKAKALKLANNAQEVFELAKKGNSIAQDLVNQASDALARMFAINAGMLAPHNFFIGGSVGLNNKEFILEAFNKAKKMSDPVHFDNVNLYYDKNGDDSALYGLYYLIKHYLG</sequence>
<comment type="similarity">
    <text evidence="1">Belongs to the ROK (NagC/XylR) family.</text>
</comment>
<keyword evidence="3" id="KW-1185">Reference proteome</keyword>
<dbReference type="RefSeq" id="WP_005683830.1">
    <property type="nucleotide sequence ID" value="NZ_ADNC01000027.1"/>
</dbReference>
<dbReference type="PANTHER" id="PTHR18964:SF149">
    <property type="entry name" value="BIFUNCTIONAL UDP-N-ACETYLGLUCOSAMINE 2-EPIMERASE_N-ACETYLMANNOSAMINE KINASE"/>
    <property type="match status" value="1"/>
</dbReference>